<name>A0ABR3CRD1_9PEZI</name>
<dbReference type="InterPro" id="IPR053204">
    <property type="entry name" value="Oxopyrrolidines_Biosynth-assoc"/>
</dbReference>
<comment type="caution">
    <text evidence="1">The sequence shown here is derived from an EMBL/GenBank/DDBJ whole genome shotgun (WGS) entry which is preliminary data.</text>
</comment>
<dbReference type="GeneID" id="92006243"/>
<dbReference type="RefSeq" id="XP_066636209.1">
    <property type="nucleotide sequence ID" value="XM_066773642.1"/>
</dbReference>
<protein>
    <submittedName>
        <fullName evidence="1">Uncharacterized protein</fullName>
    </submittedName>
</protein>
<dbReference type="InterPro" id="IPR022085">
    <property type="entry name" value="OpdG"/>
</dbReference>
<dbReference type="PANTHER" id="PTHR38797">
    <property type="entry name" value="NUCLEAR PORE COMPLEX PROTEIN NUP85-RELATED"/>
    <property type="match status" value="1"/>
</dbReference>
<dbReference type="EMBL" id="JAJVCZ030000002">
    <property type="protein sequence ID" value="KAL0263180.1"/>
    <property type="molecule type" value="Genomic_DNA"/>
</dbReference>
<proteinExistence type="predicted"/>
<sequence>MFSIRLRSAQFSYTGFLSIDRDMSPTTADIVNQWAEEQIVAYERACPQPDLTFKELIKVLKNVLAGITSTVEGAQRIESLVMSRLEEFFNKYATTVCRIVHAGAAFDDDVVLQRLAALTAALAALPDAKNTTGKTLTWEDEELGIEGKSGPGRAIIHDRQRLWSDLPTFGDEMRQLWNGPASKAQREEEGVSEEAARQQWSNCNAFAAHLTKLSRRRGDVLDYYLYAIRTLRRALEDRKLLEPRTHIPGAAQWIRIRGAELREADRKFSGNQKKSARGGPLYDADTYGYGFSEERWALWRSRFEAFAQDETVDEETRQIARDAAMEMA</sequence>
<reference evidence="1 2" key="1">
    <citation type="submission" date="2024-02" db="EMBL/GenBank/DDBJ databases">
        <title>De novo assembly and annotation of 12 fungi associated with fruit tree decline syndrome in Ontario, Canada.</title>
        <authorList>
            <person name="Sulman M."/>
            <person name="Ellouze W."/>
            <person name="Ilyukhin E."/>
        </authorList>
    </citation>
    <scope>NUCLEOTIDE SEQUENCE [LARGE SCALE GENOMIC DNA]</scope>
    <source>
        <strain evidence="1 2">FDS-637</strain>
    </source>
</reference>
<evidence type="ECO:0000313" key="2">
    <source>
        <dbReference type="Proteomes" id="UP001430584"/>
    </source>
</evidence>
<dbReference type="Pfam" id="PF12311">
    <property type="entry name" value="DUF3632"/>
    <property type="match status" value="1"/>
</dbReference>
<organism evidence="1 2">
    <name type="scientific">Diplodia seriata</name>
    <dbReference type="NCBI Taxonomy" id="420778"/>
    <lineage>
        <taxon>Eukaryota</taxon>
        <taxon>Fungi</taxon>
        <taxon>Dikarya</taxon>
        <taxon>Ascomycota</taxon>
        <taxon>Pezizomycotina</taxon>
        <taxon>Dothideomycetes</taxon>
        <taxon>Dothideomycetes incertae sedis</taxon>
        <taxon>Botryosphaeriales</taxon>
        <taxon>Botryosphaeriaceae</taxon>
        <taxon>Diplodia</taxon>
    </lineage>
</organism>
<dbReference type="PANTHER" id="PTHR38797:SF4">
    <property type="entry name" value="NUCLEAR PORE COMPLEX PROTEIN NUP85"/>
    <property type="match status" value="1"/>
</dbReference>
<dbReference type="Proteomes" id="UP001430584">
    <property type="component" value="Unassembled WGS sequence"/>
</dbReference>
<keyword evidence="2" id="KW-1185">Reference proteome</keyword>
<gene>
    <name evidence="1" type="ORF">SLS55_002158</name>
</gene>
<accession>A0ABR3CRD1</accession>
<evidence type="ECO:0000313" key="1">
    <source>
        <dbReference type="EMBL" id="KAL0263180.1"/>
    </source>
</evidence>